<evidence type="ECO:0000256" key="2">
    <source>
        <dbReference type="SAM" id="MobiDB-lite"/>
    </source>
</evidence>
<protein>
    <submittedName>
        <fullName evidence="3">Uncharacterized protein</fullName>
    </submittedName>
</protein>
<accession>A0A8J6LD67</accession>
<feature type="coiled-coil region" evidence="1">
    <location>
        <begin position="171"/>
        <end position="491"/>
    </location>
</feature>
<feature type="coiled-coil region" evidence="1">
    <location>
        <begin position="104"/>
        <end position="141"/>
    </location>
</feature>
<gene>
    <name evidence="3" type="ORF">GEV33_007263</name>
</gene>
<dbReference type="Gene3D" id="1.10.287.1490">
    <property type="match status" value="1"/>
</dbReference>
<feature type="region of interest" description="Disordered" evidence="2">
    <location>
        <begin position="869"/>
        <end position="891"/>
    </location>
</feature>
<evidence type="ECO:0000256" key="1">
    <source>
        <dbReference type="SAM" id="Coils"/>
    </source>
</evidence>
<dbReference type="GO" id="GO:0000146">
    <property type="term" value="F:microfilament motor activity"/>
    <property type="evidence" value="ECO:0007669"/>
    <property type="project" value="TreeGrafter"/>
</dbReference>
<keyword evidence="1" id="KW-0175">Coiled coil</keyword>
<evidence type="ECO:0000313" key="3">
    <source>
        <dbReference type="EMBL" id="KAH0815528.1"/>
    </source>
</evidence>
<organism evidence="3 4">
    <name type="scientific">Tenebrio molitor</name>
    <name type="common">Yellow mealworm beetle</name>
    <dbReference type="NCBI Taxonomy" id="7067"/>
    <lineage>
        <taxon>Eukaryota</taxon>
        <taxon>Metazoa</taxon>
        <taxon>Ecdysozoa</taxon>
        <taxon>Arthropoda</taxon>
        <taxon>Hexapoda</taxon>
        <taxon>Insecta</taxon>
        <taxon>Pterygota</taxon>
        <taxon>Neoptera</taxon>
        <taxon>Endopterygota</taxon>
        <taxon>Coleoptera</taxon>
        <taxon>Polyphaga</taxon>
        <taxon>Cucujiformia</taxon>
        <taxon>Tenebrionidae</taxon>
        <taxon>Tenebrio</taxon>
    </lineage>
</organism>
<feature type="coiled-coil region" evidence="1">
    <location>
        <begin position="3"/>
        <end position="30"/>
    </location>
</feature>
<dbReference type="AlphaFoldDB" id="A0A8J6LD67"/>
<dbReference type="GO" id="GO:0051015">
    <property type="term" value="F:actin filament binding"/>
    <property type="evidence" value="ECO:0007669"/>
    <property type="project" value="TreeGrafter"/>
</dbReference>
<reference evidence="3" key="2">
    <citation type="submission" date="2021-08" db="EMBL/GenBank/DDBJ databases">
        <authorList>
            <person name="Eriksson T."/>
        </authorList>
    </citation>
    <scope>NUCLEOTIDE SEQUENCE</scope>
    <source>
        <strain evidence="3">Stoneville</strain>
        <tissue evidence="3">Whole head</tissue>
    </source>
</reference>
<dbReference type="PANTHER" id="PTHR45615">
    <property type="entry name" value="MYOSIN HEAVY CHAIN, NON-MUSCLE"/>
    <property type="match status" value="1"/>
</dbReference>
<name>A0A8J6LD67_TENMO</name>
<reference evidence="3" key="1">
    <citation type="journal article" date="2020" name="J Insects Food Feed">
        <title>The yellow mealworm (Tenebrio molitor) genome: a resource for the emerging insects as food and feed industry.</title>
        <authorList>
            <person name="Eriksson T."/>
            <person name="Andere A."/>
            <person name="Kelstrup H."/>
            <person name="Emery V."/>
            <person name="Picard C."/>
        </authorList>
    </citation>
    <scope>NUCLEOTIDE SEQUENCE</scope>
    <source>
        <strain evidence="3">Stoneville</strain>
        <tissue evidence="3">Whole head</tissue>
    </source>
</reference>
<comment type="caution">
    <text evidence="3">The sequence shown here is derived from an EMBL/GenBank/DDBJ whole genome shotgun (WGS) entry which is preliminary data.</text>
</comment>
<dbReference type="Proteomes" id="UP000719412">
    <property type="component" value="Unassembled WGS sequence"/>
</dbReference>
<feature type="region of interest" description="Disordered" evidence="2">
    <location>
        <begin position="619"/>
        <end position="657"/>
    </location>
</feature>
<proteinExistence type="predicted"/>
<dbReference type="GO" id="GO:0005737">
    <property type="term" value="C:cytoplasm"/>
    <property type="evidence" value="ECO:0007669"/>
    <property type="project" value="TreeGrafter"/>
</dbReference>
<sequence length="891" mass="102681">MSQEESNQKIEQLSDENTILRNRLRDVSHSPLSDNEKQQLLYESRHHSSAPASIATNLLDEGGDITACPTPEWDKHSSSNVSEVSVACLQDKINQMQETHYSTNEELQATLQELTDLQRQLNELQQENVRLNEEKTLMFESLCRQTERLNESRNDVESLKHILYKDESGQFESAAEREQKLVDLLKSAQEERETLLMKQEQLGNDLEDSRSENLRHNDDIVQLKERVTTLESTLDAKHAEHKLLDQELAQAKDQSSSRQIEINRLKDLLENARTKINELEQDRTLSDKSELDELLDNARKEKDALESEVAHLKEQLALSKNETEKLKEQVSILQEECKVTRNNAKTTQSDLEYKLEKVQGEKNALTEQLQQFQEAVNELQVQAQCQLDDKRQLSTVLSETQRNLNESEQKIADLENELSELKKTKQEQEEEWEKFQNDLLTSVRVANDFKTEAQQDLQKLIMENKAGRERIKQLEAQIDKLKGGSRRASTKKRLSKEAMLMASLDRRYKAIENLSDDQLTEEQRAVKVLKMHYDGNTPRQKPVARKPKSKLAISKPSLESVISNPKLEKIVGDAAVPNVERASFFSDDEDNRKSLWTPTRSSLLDDLGPSIDEVIASRKSAARAQSDVGLPPPQPQAELRRSRSVNDLSGEEEPSLRRYDSTDNLLALNKKEKKLRKKSTVNFDTLERICREIDPNTPEDQLTKEQRMALRMREFLSTSERKATLKKNPKLRRKKVLITRPTKESVEKNVKLRQIMNDPIMRSVVPEASKVVKRSKVLKKGDKERHSMPVALQPKKTNLKPTKSKSYNDISFKFQSINMYSEQDGKHFDAEVVLPPEDFRDPPASMVEDNSTFKTFQINNNTFKREHNYLEGDEQNPEESAEKRSTKLRLL</sequence>
<keyword evidence="4" id="KW-1185">Reference proteome</keyword>
<dbReference type="PANTHER" id="PTHR45615:SF40">
    <property type="entry name" value="MYOSIN HEAVY CHAIN, NON-MUSCLE"/>
    <property type="match status" value="1"/>
</dbReference>
<dbReference type="GO" id="GO:0032982">
    <property type="term" value="C:myosin filament"/>
    <property type="evidence" value="ECO:0007669"/>
    <property type="project" value="TreeGrafter"/>
</dbReference>
<dbReference type="EMBL" id="JABDTM020022986">
    <property type="protein sequence ID" value="KAH0815528.1"/>
    <property type="molecule type" value="Genomic_DNA"/>
</dbReference>
<dbReference type="GO" id="GO:0016460">
    <property type="term" value="C:myosin II complex"/>
    <property type="evidence" value="ECO:0007669"/>
    <property type="project" value="TreeGrafter"/>
</dbReference>
<evidence type="ECO:0000313" key="4">
    <source>
        <dbReference type="Proteomes" id="UP000719412"/>
    </source>
</evidence>